<keyword evidence="1" id="KW-1133">Transmembrane helix</keyword>
<keyword evidence="3" id="KW-1185">Reference proteome</keyword>
<protein>
    <submittedName>
        <fullName evidence="2">Uncharacterized protein</fullName>
    </submittedName>
</protein>
<keyword evidence="1" id="KW-0812">Transmembrane</keyword>
<dbReference type="OrthoDB" id="10295994at2759"/>
<evidence type="ECO:0000313" key="2">
    <source>
        <dbReference type="EMBL" id="PON42194.1"/>
    </source>
</evidence>
<dbReference type="AlphaFoldDB" id="A0A2P5B088"/>
<evidence type="ECO:0000313" key="3">
    <source>
        <dbReference type="Proteomes" id="UP000237105"/>
    </source>
</evidence>
<keyword evidence="1" id="KW-0472">Membrane</keyword>
<feature type="transmembrane region" description="Helical" evidence="1">
    <location>
        <begin position="24"/>
        <end position="47"/>
    </location>
</feature>
<organism evidence="2 3">
    <name type="scientific">Parasponia andersonii</name>
    <name type="common">Sponia andersonii</name>
    <dbReference type="NCBI Taxonomy" id="3476"/>
    <lineage>
        <taxon>Eukaryota</taxon>
        <taxon>Viridiplantae</taxon>
        <taxon>Streptophyta</taxon>
        <taxon>Embryophyta</taxon>
        <taxon>Tracheophyta</taxon>
        <taxon>Spermatophyta</taxon>
        <taxon>Magnoliopsida</taxon>
        <taxon>eudicotyledons</taxon>
        <taxon>Gunneridae</taxon>
        <taxon>Pentapetalae</taxon>
        <taxon>rosids</taxon>
        <taxon>fabids</taxon>
        <taxon>Rosales</taxon>
        <taxon>Cannabaceae</taxon>
        <taxon>Parasponia</taxon>
    </lineage>
</organism>
<sequence>EVSCFQQSTQVAGYWLSFFHLSKYLFSNISHTFLAYLEVHFLLVGILGTWTHSCNRRLICGNWEINVSPPSVLPSPKLLYCSKLIMQLNISETQSLPAYPLTKQVSNNMSQTH</sequence>
<name>A0A2P5B088_PARAD</name>
<dbReference type="Proteomes" id="UP000237105">
    <property type="component" value="Unassembled WGS sequence"/>
</dbReference>
<dbReference type="EMBL" id="JXTB01000397">
    <property type="protein sequence ID" value="PON42194.1"/>
    <property type="molecule type" value="Genomic_DNA"/>
</dbReference>
<reference evidence="3" key="1">
    <citation type="submission" date="2016-06" db="EMBL/GenBank/DDBJ databases">
        <title>Parallel loss of symbiosis genes in relatives of nitrogen-fixing non-legume Parasponia.</title>
        <authorList>
            <person name="Van Velzen R."/>
            <person name="Holmer R."/>
            <person name="Bu F."/>
            <person name="Rutten L."/>
            <person name="Van Zeijl A."/>
            <person name="Liu W."/>
            <person name="Santuari L."/>
            <person name="Cao Q."/>
            <person name="Sharma T."/>
            <person name="Shen D."/>
            <person name="Roswanjaya Y."/>
            <person name="Wardhani T."/>
            <person name="Kalhor M.S."/>
            <person name="Jansen J."/>
            <person name="Van den Hoogen J."/>
            <person name="Gungor B."/>
            <person name="Hartog M."/>
            <person name="Hontelez J."/>
            <person name="Verver J."/>
            <person name="Yang W.-C."/>
            <person name="Schijlen E."/>
            <person name="Repin R."/>
            <person name="Schilthuizen M."/>
            <person name="Schranz E."/>
            <person name="Heidstra R."/>
            <person name="Miyata K."/>
            <person name="Fedorova E."/>
            <person name="Kohlen W."/>
            <person name="Bisseling T."/>
            <person name="Smit S."/>
            <person name="Geurts R."/>
        </authorList>
    </citation>
    <scope>NUCLEOTIDE SEQUENCE [LARGE SCALE GENOMIC DNA]</scope>
    <source>
        <strain evidence="3">cv. WU1-14</strain>
    </source>
</reference>
<comment type="caution">
    <text evidence="2">The sequence shown here is derived from an EMBL/GenBank/DDBJ whole genome shotgun (WGS) entry which is preliminary data.</text>
</comment>
<evidence type="ECO:0000256" key="1">
    <source>
        <dbReference type="SAM" id="Phobius"/>
    </source>
</evidence>
<accession>A0A2P5B088</accession>
<feature type="non-terminal residue" evidence="2">
    <location>
        <position position="1"/>
    </location>
</feature>
<gene>
    <name evidence="2" type="ORF">PanWU01x14_283720</name>
</gene>
<proteinExistence type="predicted"/>